<reference evidence="1" key="2">
    <citation type="submission" date="2025-09" db="UniProtKB">
        <authorList>
            <consortium name="EnsemblPlants"/>
        </authorList>
    </citation>
    <scope>IDENTIFICATION</scope>
</reference>
<evidence type="ECO:0000313" key="1">
    <source>
        <dbReference type="EnsemblPlants" id="AVESA.00010b.r2.5CG0866240.1.CDS.1"/>
    </source>
</evidence>
<dbReference type="EnsemblPlants" id="AVESA.00010b.r2.5CG0866240.1">
    <property type="protein sequence ID" value="AVESA.00010b.r2.5CG0866240.1.CDS.1"/>
    <property type="gene ID" value="AVESA.00010b.r2.5CG0866240"/>
</dbReference>
<evidence type="ECO:0000313" key="2">
    <source>
        <dbReference type="Proteomes" id="UP001732700"/>
    </source>
</evidence>
<organism evidence="1 2">
    <name type="scientific">Avena sativa</name>
    <name type="common">Oat</name>
    <dbReference type="NCBI Taxonomy" id="4498"/>
    <lineage>
        <taxon>Eukaryota</taxon>
        <taxon>Viridiplantae</taxon>
        <taxon>Streptophyta</taxon>
        <taxon>Embryophyta</taxon>
        <taxon>Tracheophyta</taxon>
        <taxon>Spermatophyta</taxon>
        <taxon>Magnoliopsida</taxon>
        <taxon>Liliopsida</taxon>
        <taxon>Poales</taxon>
        <taxon>Poaceae</taxon>
        <taxon>BOP clade</taxon>
        <taxon>Pooideae</taxon>
        <taxon>Poodae</taxon>
        <taxon>Poeae</taxon>
        <taxon>Poeae Chloroplast Group 1 (Aveneae type)</taxon>
        <taxon>Aveninae</taxon>
        <taxon>Avena</taxon>
    </lineage>
</organism>
<sequence length="640" mass="70687">MDYLNDTSAVLTSCPKSINSYVRNLTSSYADKSNESSVVATSVFMLILTAVFFNLNLFSRVSNTSAVLNPTARLVLSSALSIFPAVMSYLFSEAKNAGPGGGDSSSSSDLPVRARVILTWMLLVELLRKKVSAILVTAGMGHDQGYGVIISHAVTVAWLGYLVFFNIKGAGRVAVFGMLWLLCAAKFLQRVAFTEIGKRSLAYGKNARLLSFYMAQMLHARPRQASAGVEEPTTPSKRLEMCEYVVMGEENLVVMPGPHGYQLDLAMVADDDRVVTIGKIWKLADAERDSGNRLFQSNPRIRRLCLSFALFKLLRRRFEHLPAMTKQETDDCRDLVFKGLCSRDAAAIGGGGGVSSDDSGVALFQVIKDEVSFLSEYHHSVHPVVLASPYFFLVNYLLFPTVVCGLCLMTILLCGNGDMAVAYGSIKDDNYAISAGVFTMTRCLWENFLKTPAAFFSTIDISITYLLFVAFIYEEIWEFLVFVFSRWFMVSLLCTYTAKPRWRLSPTFGGALHRISYANRKLSHPSRIALKQLSVLGRLSWLSTMALGTASSLPKQAKSSITERFRSAAYGGAPLSNGKYVLGRQRHSHLSWFCESHGRTQRPCHPALARASRARASCSDRSQLAKSYLAMGKNRLAHLA</sequence>
<proteinExistence type="predicted"/>
<protein>
    <submittedName>
        <fullName evidence="1">Uncharacterized protein</fullName>
    </submittedName>
</protein>
<reference evidence="1" key="1">
    <citation type="submission" date="2021-05" db="EMBL/GenBank/DDBJ databases">
        <authorList>
            <person name="Scholz U."/>
            <person name="Mascher M."/>
            <person name="Fiebig A."/>
        </authorList>
    </citation>
    <scope>NUCLEOTIDE SEQUENCE [LARGE SCALE GENOMIC DNA]</scope>
</reference>
<keyword evidence="2" id="KW-1185">Reference proteome</keyword>
<name>A0ACD5XX54_AVESA</name>
<dbReference type="Proteomes" id="UP001732700">
    <property type="component" value="Chromosome 5C"/>
</dbReference>
<accession>A0ACD5XX54</accession>